<dbReference type="PROSITE" id="PS00409">
    <property type="entry name" value="PROKAR_NTER_METHYL"/>
    <property type="match status" value="1"/>
</dbReference>
<evidence type="ECO:0000313" key="11">
    <source>
        <dbReference type="Proteomes" id="UP000230159"/>
    </source>
</evidence>
<dbReference type="InterPro" id="IPR012902">
    <property type="entry name" value="N_methyl_site"/>
</dbReference>
<evidence type="ECO:0000256" key="7">
    <source>
        <dbReference type="ARBA" id="ARBA00023136"/>
    </source>
</evidence>
<evidence type="ECO:0000256" key="5">
    <source>
        <dbReference type="ARBA" id="ARBA00022692"/>
    </source>
</evidence>
<dbReference type="Pfam" id="PF12019">
    <property type="entry name" value="GspH"/>
    <property type="match status" value="1"/>
</dbReference>
<keyword evidence="7 8" id="KW-0472">Membrane</keyword>
<dbReference type="InterPro" id="IPR022346">
    <property type="entry name" value="T2SS_GspH"/>
</dbReference>
<name>A0A2H0CZU6_9BACT</name>
<sequence length="151" mass="17127">MNYELRIKKGFTLIEFIVAITILIILASISVFTYRSIQPSLQLSGATRNLVTDLRYAQQLAVTEQKDHGVWFSTTTEDKYQIIRHENSATTTIKEVVLEEISFQYISPLTDNEVRFNPYGAAREMATTTLSTDNKTKTIKISPSGFVKILD</sequence>
<dbReference type="InterPro" id="IPR016785">
    <property type="entry name" value="ComGD"/>
</dbReference>
<evidence type="ECO:0000313" key="10">
    <source>
        <dbReference type="EMBL" id="PIP75261.1"/>
    </source>
</evidence>
<accession>A0A2H0CZU6</accession>
<dbReference type="GO" id="GO:0015627">
    <property type="term" value="C:type II protein secretion system complex"/>
    <property type="evidence" value="ECO:0007669"/>
    <property type="project" value="InterPro"/>
</dbReference>
<keyword evidence="6 8" id="KW-1133">Transmembrane helix</keyword>
<keyword evidence="2" id="KW-1003">Cell membrane</keyword>
<keyword evidence="3" id="KW-0488">Methylation</keyword>
<dbReference type="GO" id="GO:0030420">
    <property type="term" value="P:establishment of competence for transformation"/>
    <property type="evidence" value="ECO:0007669"/>
    <property type="project" value="InterPro"/>
</dbReference>
<evidence type="ECO:0000256" key="8">
    <source>
        <dbReference type="SAM" id="Phobius"/>
    </source>
</evidence>
<dbReference type="Proteomes" id="UP000230159">
    <property type="component" value="Unassembled WGS sequence"/>
</dbReference>
<evidence type="ECO:0000256" key="6">
    <source>
        <dbReference type="ARBA" id="ARBA00022989"/>
    </source>
</evidence>
<comment type="subcellular location">
    <subcellularLocation>
        <location evidence="1">Cell inner membrane</location>
        <topology evidence="1">Single-pass membrane protein</topology>
    </subcellularLocation>
</comment>
<protein>
    <recommendedName>
        <fullName evidence="9">General secretion pathway GspH domain-containing protein</fullName>
    </recommendedName>
</protein>
<dbReference type="Pfam" id="PF07963">
    <property type="entry name" value="N_methyl"/>
    <property type="match status" value="1"/>
</dbReference>
<reference evidence="10 11" key="1">
    <citation type="submission" date="2017-09" db="EMBL/GenBank/DDBJ databases">
        <title>Depth-based differentiation of microbial function through sediment-hosted aquifers and enrichment of novel symbionts in the deep terrestrial subsurface.</title>
        <authorList>
            <person name="Probst A.J."/>
            <person name="Ladd B."/>
            <person name="Jarett J.K."/>
            <person name="Geller-Mcgrath D.E."/>
            <person name="Sieber C.M."/>
            <person name="Emerson J.B."/>
            <person name="Anantharaman K."/>
            <person name="Thomas B.C."/>
            <person name="Malmstrom R."/>
            <person name="Stieglmeier M."/>
            <person name="Klingl A."/>
            <person name="Woyke T."/>
            <person name="Ryan C.M."/>
            <person name="Banfield J.F."/>
        </authorList>
    </citation>
    <scope>NUCLEOTIDE SEQUENCE [LARGE SCALE GENOMIC DNA]</scope>
    <source>
        <strain evidence="10">CG22_combo_CG10-13_8_21_14_all_39_9</strain>
    </source>
</reference>
<evidence type="ECO:0000256" key="4">
    <source>
        <dbReference type="ARBA" id="ARBA00022519"/>
    </source>
</evidence>
<feature type="domain" description="General secretion pathway GspH" evidence="9">
    <location>
        <begin position="46"/>
        <end position="145"/>
    </location>
</feature>
<dbReference type="SUPFAM" id="SSF54523">
    <property type="entry name" value="Pili subunits"/>
    <property type="match status" value="1"/>
</dbReference>
<dbReference type="Gene3D" id="3.30.700.10">
    <property type="entry name" value="Glycoprotein, Type 4 Pilin"/>
    <property type="match status" value="1"/>
</dbReference>
<keyword evidence="5 8" id="KW-0812">Transmembrane</keyword>
<dbReference type="PIRSF" id="PIRSF021292">
    <property type="entry name" value="Competence_ComGD"/>
    <property type="match status" value="1"/>
</dbReference>
<feature type="transmembrane region" description="Helical" evidence="8">
    <location>
        <begin position="12"/>
        <end position="34"/>
    </location>
</feature>
<gene>
    <name evidence="10" type="ORF">COW86_04780</name>
</gene>
<evidence type="ECO:0000259" key="9">
    <source>
        <dbReference type="Pfam" id="PF12019"/>
    </source>
</evidence>
<evidence type="ECO:0000256" key="2">
    <source>
        <dbReference type="ARBA" id="ARBA00022475"/>
    </source>
</evidence>
<dbReference type="AlphaFoldDB" id="A0A2H0CZU6"/>
<dbReference type="GO" id="GO:0005886">
    <property type="term" value="C:plasma membrane"/>
    <property type="evidence" value="ECO:0007669"/>
    <property type="project" value="UniProtKB-SubCell"/>
</dbReference>
<dbReference type="GO" id="GO:0015628">
    <property type="term" value="P:protein secretion by the type II secretion system"/>
    <property type="evidence" value="ECO:0007669"/>
    <property type="project" value="InterPro"/>
</dbReference>
<dbReference type="InterPro" id="IPR045584">
    <property type="entry name" value="Pilin-like"/>
</dbReference>
<evidence type="ECO:0000256" key="3">
    <source>
        <dbReference type="ARBA" id="ARBA00022481"/>
    </source>
</evidence>
<comment type="caution">
    <text evidence="10">The sequence shown here is derived from an EMBL/GenBank/DDBJ whole genome shotgun (WGS) entry which is preliminary data.</text>
</comment>
<evidence type="ECO:0000256" key="1">
    <source>
        <dbReference type="ARBA" id="ARBA00004377"/>
    </source>
</evidence>
<dbReference type="EMBL" id="PCTN01000205">
    <property type="protein sequence ID" value="PIP75261.1"/>
    <property type="molecule type" value="Genomic_DNA"/>
</dbReference>
<organism evidence="10 11">
    <name type="scientific">Candidatus Kuenenbacteria bacterium CG22_combo_CG10-13_8_21_14_all_39_9</name>
    <dbReference type="NCBI Taxonomy" id="1974621"/>
    <lineage>
        <taxon>Bacteria</taxon>
        <taxon>Candidatus Kueneniibacteriota</taxon>
    </lineage>
</organism>
<dbReference type="NCBIfam" id="TIGR02532">
    <property type="entry name" value="IV_pilin_GFxxxE"/>
    <property type="match status" value="1"/>
</dbReference>
<proteinExistence type="predicted"/>
<keyword evidence="4" id="KW-0997">Cell inner membrane</keyword>